<reference evidence="5" key="1">
    <citation type="submission" date="2023-04" db="EMBL/GenBank/DDBJ databases">
        <title>Phytophthora fragariaefolia NBRC 109709.</title>
        <authorList>
            <person name="Ichikawa N."/>
            <person name="Sato H."/>
            <person name="Tonouchi N."/>
        </authorList>
    </citation>
    <scope>NUCLEOTIDE SEQUENCE</scope>
    <source>
        <strain evidence="5">NBRC 109709</strain>
    </source>
</reference>
<feature type="compositionally biased region" description="Polar residues" evidence="4">
    <location>
        <begin position="492"/>
        <end position="505"/>
    </location>
</feature>
<evidence type="ECO:0000256" key="4">
    <source>
        <dbReference type="SAM" id="MobiDB-lite"/>
    </source>
</evidence>
<feature type="compositionally biased region" description="Basic and acidic residues" evidence="4">
    <location>
        <begin position="435"/>
        <end position="456"/>
    </location>
</feature>
<feature type="region of interest" description="Disordered" evidence="4">
    <location>
        <begin position="383"/>
        <end position="510"/>
    </location>
</feature>
<feature type="compositionally biased region" description="Basic and acidic residues" evidence="4">
    <location>
        <begin position="142"/>
        <end position="154"/>
    </location>
</feature>
<comment type="caution">
    <text evidence="5">The sequence shown here is derived from an EMBL/GenBank/DDBJ whole genome shotgun (WGS) entry which is preliminary data.</text>
</comment>
<feature type="compositionally biased region" description="Polar residues" evidence="4">
    <location>
        <begin position="420"/>
        <end position="434"/>
    </location>
</feature>
<accession>A0A9W6XBL3</accession>
<dbReference type="SUPFAM" id="SSF48452">
    <property type="entry name" value="TPR-like"/>
    <property type="match status" value="1"/>
</dbReference>
<dbReference type="InterPro" id="IPR019734">
    <property type="entry name" value="TPR_rpt"/>
</dbReference>
<proteinExistence type="predicted"/>
<dbReference type="Proteomes" id="UP001165121">
    <property type="component" value="Unassembled WGS sequence"/>
</dbReference>
<feature type="compositionally biased region" description="Acidic residues" evidence="4">
    <location>
        <begin position="302"/>
        <end position="320"/>
    </location>
</feature>
<feature type="compositionally biased region" description="Basic and acidic residues" evidence="4">
    <location>
        <begin position="321"/>
        <end position="330"/>
    </location>
</feature>
<dbReference type="PROSITE" id="PS50096">
    <property type="entry name" value="IQ"/>
    <property type="match status" value="1"/>
</dbReference>
<feature type="region of interest" description="Disordered" evidence="4">
    <location>
        <begin position="128"/>
        <end position="166"/>
    </location>
</feature>
<dbReference type="EMBL" id="BSXT01000869">
    <property type="protein sequence ID" value="GMF35387.1"/>
    <property type="molecule type" value="Genomic_DNA"/>
</dbReference>
<dbReference type="PANTHER" id="PTHR44943:SF8">
    <property type="entry name" value="TPR REPEAT-CONTAINING PROTEIN MJ0263"/>
    <property type="match status" value="1"/>
</dbReference>
<feature type="compositionally biased region" description="Basic and acidic residues" evidence="4">
    <location>
        <begin position="387"/>
        <end position="404"/>
    </location>
</feature>
<name>A0A9W6XBL3_9STRA</name>
<feature type="compositionally biased region" description="Low complexity" evidence="4">
    <location>
        <begin position="42"/>
        <end position="55"/>
    </location>
</feature>
<dbReference type="InterPro" id="IPR051685">
    <property type="entry name" value="Ycf3/AcsC/BcsC/TPR_MFPF"/>
</dbReference>
<evidence type="ECO:0000256" key="3">
    <source>
        <dbReference type="PROSITE-ProRule" id="PRU00339"/>
    </source>
</evidence>
<evidence type="ECO:0000256" key="1">
    <source>
        <dbReference type="ARBA" id="ARBA00022737"/>
    </source>
</evidence>
<keyword evidence="1" id="KW-0677">Repeat</keyword>
<feature type="region of interest" description="Disordered" evidence="4">
    <location>
        <begin position="41"/>
        <end position="100"/>
    </location>
</feature>
<protein>
    <submittedName>
        <fullName evidence="5">Unnamed protein product</fullName>
    </submittedName>
</protein>
<dbReference type="PANTHER" id="PTHR44943">
    <property type="entry name" value="CELLULOSE SYNTHASE OPERON PROTEIN C"/>
    <property type="match status" value="1"/>
</dbReference>
<feature type="repeat" description="TPR" evidence="3">
    <location>
        <begin position="574"/>
        <end position="607"/>
    </location>
</feature>
<evidence type="ECO:0000313" key="6">
    <source>
        <dbReference type="Proteomes" id="UP001165121"/>
    </source>
</evidence>
<sequence>MIEDSKNSVNIPAYQAEKAARLRRQTATYADMIVAAIGAGKTRPSLRSPSPSRRSLTARRSCRLAPPSNEVARNRATLASAPASGKGGSEHQFGRSAEQPRQSFALAVDPPKLSANYLLLFSQKLKRTENQSMRGPENGINELDKSSDSQERRSRPSSSLSRKPLPLDLTSRSLATAIYSGRSIFVEPSPLSKRLPRQGSFSAGGVRRKISAPKRVHRALTERLPPTQHISLSPIESLTLLGDPNSSKVHRAEAEEAQVVDNIVSAARLAESANSNDSTSEESGDEVNGKVDEVKSEKKEEKEEESYEDDFDTTGDEENEDKAMPSRFDNHTIASDGELFDMLHDISDQNLSSSSSPTVSTSAQMVAATTIQRHIRGRLVRQMYPRPYRDSTGDSDVHASEKKSLRASSRGKVGKKRETQVTTRRQQIPLSAQAHQERQNQDCTRRERFSRVEITNRPRPATAMSSPLLKVCKQVSQTKLSTGLSGRRHHSAATNNQNLSPSRSLPSGGHSAFELFSSNSAVTEFVKEPPDPEALKQIQALYAEGLQHQKENHFGLAIECYEKALAIPGGQSFASIHVNIGSALMAKNKFTEALESFEQAKRIQPNNIKAIYNHSLALLHQGRPQEAQRLVRVGAVCP</sequence>
<keyword evidence="6" id="KW-1185">Reference proteome</keyword>
<evidence type="ECO:0000313" key="5">
    <source>
        <dbReference type="EMBL" id="GMF35387.1"/>
    </source>
</evidence>
<dbReference type="OrthoDB" id="2017782at2759"/>
<dbReference type="SMART" id="SM00028">
    <property type="entry name" value="TPR"/>
    <property type="match status" value="2"/>
</dbReference>
<evidence type="ECO:0000256" key="2">
    <source>
        <dbReference type="ARBA" id="ARBA00022803"/>
    </source>
</evidence>
<dbReference type="Pfam" id="PF07719">
    <property type="entry name" value="TPR_2"/>
    <property type="match status" value="1"/>
</dbReference>
<dbReference type="Gene3D" id="1.25.40.10">
    <property type="entry name" value="Tetratricopeptide repeat domain"/>
    <property type="match status" value="1"/>
</dbReference>
<feature type="compositionally biased region" description="Low complexity" evidence="4">
    <location>
        <begin position="156"/>
        <end position="166"/>
    </location>
</feature>
<feature type="region of interest" description="Disordered" evidence="4">
    <location>
        <begin position="270"/>
        <end position="330"/>
    </location>
</feature>
<dbReference type="PROSITE" id="PS50005">
    <property type="entry name" value="TPR"/>
    <property type="match status" value="1"/>
</dbReference>
<dbReference type="PROSITE" id="PS50293">
    <property type="entry name" value="TPR_REGION"/>
    <property type="match status" value="1"/>
</dbReference>
<gene>
    <name evidence="5" type="ORF">Pfra01_000935200</name>
</gene>
<dbReference type="InterPro" id="IPR011990">
    <property type="entry name" value="TPR-like_helical_dom_sf"/>
</dbReference>
<keyword evidence="2 3" id="KW-0802">TPR repeat</keyword>
<organism evidence="5 6">
    <name type="scientific">Phytophthora fragariaefolia</name>
    <dbReference type="NCBI Taxonomy" id="1490495"/>
    <lineage>
        <taxon>Eukaryota</taxon>
        <taxon>Sar</taxon>
        <taxon>Stramenopiles</taxon>
        <taxon>Oomycota</taxon>
        <taxon>Peronosporomycetes</taxon>
        <taxon>Peronosporales</taxon>
        <taxon>Peronosporaceae</taxon>
        <taxon>Phytophthora</taxon>
    </lineage>
</organism>
<feature type="compositionally biased region" description="Polar residues" evidence="4">
    <location>
        <begin position="474"/>
        <end position="484"/>
    </location>
</feature>
<dbReference type="InterPro" id="IPR013105">
    <property type="entry name" value="TPR_2"/>
</dbReference>
<feature type="compositionally biased region" description="Basic and acidic residues" evidence="4">
    <location>
        <begin position="287"/>
        <end position="301"/>
    </location>
</feature>
<dbReference type="AlphaFoldDB" id="A0A9W6XBL3"/>